<evidence type="ECO:0000256" key="7">
    <source>
        <dbReference type="SAM" id="Phobius"/>
    </source>
</evidence>
<keyword evidence="5 7" id="KW-1133">Transmembrane helix</keyword>
<dbReference type="RefSeq" id="WP_022861126.1">
    <property type="nucleotide sequence ID" value="NZ_JGZD01000008.1"/>
</dbReference>
<dbReference type="Pfam" id="PF01478">
    <property type="entry name" value="Peptidase_A24"/>
    <property type="match status" value="1"/>
</dbReference>
<name>A0A087BPU8_9BIFI</name>
<comment type="subcellular location">
    <subcellularLocation>
        <location evidence="1">Cell membrane</location>
        <topology evidence="1">Multi-pass membrane protein</topology>
    </subcellularLocation>
</comment>
<dbReference type="InterPro" id="IPR010627">
    <property type="entry name" value="Prepilin_pept_A24_N"/>
</dbReference>
<feature type="transmembrane region" description="Helical" evidence="7">
    <location>
        <begin position="133"/>
        <end position="154"/>
    </location>
</feature>
<feature type="transmembrane region" description="Helical" evidence="7">
    <location>
        <begin position="205"/>
        <end position="228"/>
    </location>
</feature>
<organism evidence="10 11">
    <name type="scientific">Bifidobacterium minimum</name>
    <dbReference type="NCBI Taxonomy" id="1693"/>
    <lineage>
        <taxon>Bacteria</taxon>
        <taxon>Bacillati</taxon>
        <taxon>Actinomycetota</taxon>
        <taxon>Actinomycetes</taxon>
        <taxon>Bifidobacteriales</taxon>
        <taxon>Bifidobacteriaceae</taxon>
        <taxon>Bifidobacterium</taxon>
    </lineage>
</organism>
<dbReference type="GO" id="GO:0004190">
    <property type="term" value="F:aspartic-type endopeptidase activity"/>
    <property type="evidence" value="ECO:0007669"/>
    <property type="project" value="UniProtKB-EC"/>
</dbReference>
<dbReference type="Pfam" id="PF06750">
    <property type="entry name" value="A24_N_bact"/>
    <property type="match status" value="1"/>
</dbReference>
<feature type="transmembrane region" description="Helical" evidence="7">
    <location>
        <begin position="7"/>
        <end position="31"/>
    </location>
</feature>
<keyword evidence="11" id="KW-1185">Reference proteome</keyword>
<dbReference type="EC" id="3.4.23.43" evidence="10"/>
<evidence type="ECO:0000256" key="2">
    <source>
        <dbReference type="ARBA" id="ARBA00005801"/>
    </source>
</evidence>
<feature type="transmembrane region" description="Helical" evidence="7">
    <location>
        <begin position="109"/>
        <end position="127"/>
    </location>
</feature>
<evidence type="ECO:0000256" key="1">
    <source>
        <dbReference type="ARBA" id="ARBA00004651"/>
    </source>
</evidence>
<feature type="transmembrane region" description="Helical" evidence="7">
    <location>
        <begin position="166"/>
        <end position="185"/>
    </location>
</feature>
<proteinExistence type="inferred from homology"/>
<feature type="transmembrane region" description="Helical" evidence="7">
    <location>
        <begin position="240"/>
        <end position="262"/>
    </location>
</feature>
<dbReference type="GO" id="GO:0005886">
    <property type="term" value="C:plasma membrane"/>
    <property type="evidence" value="ECO:0007669"/>
    <property type="project" value="UniProtKB-SubCell"/>
</dbReference>
<evidence type="ECO:0000256" key="4">
    <source>
        <dbReference type="ARBA" id="ARBA00022692"/>
    </source>
</evidence>
<evidence type="ECO:0000313" key="10">
    <source>
        <dbReference type="EMBL" id="KFI73048.1"/>
    </source>
</evidence>
<comment type="caution">
    <text evidence="10">The sequence shown here is derived from an EMBL/GenBank/DDBJ whole genome shotgun (WGS) entry which is preliminary data.</text>
</comment>
<keyword evidence="4 7" id="KW-0812">Transmembrane</keyword>
<evidence type="ECO:0000313" key="11">
    <source>
        <dbReference type="Proteomes" id="UP000029014"/>
    </source>
</evidence>
<evidence type="ECO:0000259" key="9">
    <source>
        <dbReference type="Pfam" id="PF06750"/>
    </source>
</evidence>
<dbReference type="InterPro" id="IPR050882">
    <property type="entry name" value="Prepilin_peptidase/N-MTase"/>
</dbReference>
<dbReference type="AlphaFoldDB" id="A0A087BPU8"/>
<evidence type="ECO:0000259" key="8">
    <source>
        <dbReference type="Pfam" id="PF01478"/>
    </source>
</evidence>
<reference evidence="10 11" key="1">
    <citation type="submission" date="2014-03" db="EMBL/GenBank/DDBJ databases">
        <title>Genomics of Bifidobacteria.</title>
        <authorList>
            <person name="Ventura M."/>
            <person name="Milani C."/>
            <person name="Lugli G.A."/>
        </authorList>
    </citation>
    <scope>NUCLEOTIDE SEQUENCE [LARGE SCALE GENOMIC DNA]</scope>
    <source>
        <strain evidence="10 11">LMG 11592</strain>
    </source>
</reference>
<comment type="similarity">
    <text evidence="2">Belongs to the peptidase A24 family.</text>
</comment>
<dbReference type="Proteomes" id="UP000029014">
    <property type="component" value="Unassembled WGS sequence"/>
</dbReference>
<keyword evidence="6 7" id="KW-0472">Membrane</keyword>
<dbReference type="EMBL" id="JGZD01000008">
    <property type="protein sequence ID" value="KFI73048.1"/>
    <property type="molecule type" value="Genomic_DNA"/>
</dbReference>
<gene>
    <name evidence="10" type="ORF">BMIN_0767</name>
</gene>
<dbReference type="eggNOG" id="COG1989">
    <property type="taxonomic scope" value="Bacteria"/>
</dbReference>
<evidence type="ECO:0000256" key="5">
    <source>
        <dbReference type="ARBA" id="ARBA00022989"/>
    </source>
</evidence>
<dbReference type="GO" id="GO:0006465">
    <property type="term" value="P:signal peptide processing"/>
    <property type="evidence" value="ECO:0007669"/>
    <property type="project" value="TreeGrafter"/>
</dbReference>
<feature type="domain" description="Prepilin peptidase A24 N-terminal" evidence="9">
    <location>
        <begin position="17"/>
        <end position="98"/>
    </location>
</feature>
<sequence>MSIDIADFVLAVAAAFVVGCLIASFLNVVIWRVPNGISLVDPPRSFCPTCKERIAWYDNIPLVSYAVLGGRCRHCHEPISARYPLVEALGGASAAMVVAGAMGGLYPGWLLPDLLYLTAVSIVVAFIDLDHQLILNVVVYPSYLVSLVLLSLASGMAGSWWSLGRAAAGGLALGVFYLLLALIWPGGMGMGDVKLAALLGMSLAWMGWGPLLVGGFAAFLVGGVVGVVQMACHKVDIHGGIPFGPSMVVGAWIGIMAGAPLARLYLGLLGLG</sequence>
<dbReference type="InterPro" id="IPR000045">
    <property type="entry name" value="Prepilin_IV_endopep_pep"/>
</dbReference>
<accession>A0A087BPU8</accession>
<protein>
    <submittedName>
        <fullName evidence="10">Peptidase A24A domain-containing protein</fullName>
        <ecNumber evidence="10">3.4.23.43</ecNumber>
    </submittedName>
</protein>
<dbReference type="STRING" id="1693.BMIN_0767"/>
<feature type="domain" description="Prepilin type IV endopeptidase peptidase" evidence="8">
    <location>
        <begin position="116"/>
        <end position="227"/>
    </location>
</feature>
<evidence type="ECO:0000256" key="6">
    <source>
        <dbReference type="ARBA" id="ARBA00023136"/>
    </source>
</evidence>
<dbReference type="PANTHER" id="PTHR30487:SF0">
    <property type="entry name" value="PREPILIN LEADER PEPTIDASE_N-METHYLTRANSFERASE-RELATED"/>
    <property type="match status" value="1"/>
</dbReference>
<dbReference type="Gene3D" id="1.20.120.1220">
    <property type="match status" value="1"/>
</dbReference>
<evidence type="ECO:0000256" key="3">
    <source>
        <dbReference type="ARBA" id="ARBA00022475"/>
    </source>
</evidence>
<dbReference type="PANTHER" id="PTHR30487">
    <property type="entry name" value="TYPE 4 PREPILIN-LIKE PROTEINS LEADER PEPTIDE-PROCESSING ENZYME"/>
    <property type="match status" value="1"/>
</dbReference>
<keyword evidence="3" id="KW-1003">Cell membrane</keyword>
<keyword evidence="10" id="KW-0378">Hydrolase</keyword>